<reference evidence="3 4" key="1">
    <citation type="submission" date="2017-03" db="EMBL/GenBank/DDBJ databases">
        <title>Genomes of endolithic fungi from Antarctica.</title>
        <authorList>
            <person name="Coleine C."/>
            <person name="Masonjones S."/>
            <person name="Stajich J.E."/>
        </authorList>
    </citation>
    <scope>NUCLEOTIDE SEQUENCE [LARGE SCALE GENOMIC DNA]</scope>
    <source>
        <strain evidence="3 4">CCFEE 5187</strain>
    </source>
</reference>
<feature type="transmembrane region" description="Helical" evidence="2">
    <location>
        <begin position="201"/>
        <end position="223"/>
    </location>
</feature>
<name>A0A4U0WWR5_9PEZI</name>
<proteinExistence type="predicted"/>
<sequence length="278" mass="28792">MAVQSKISGGRVASPPVGQHGEYEMTDFVHHDRSDLQSTTLGSVVDDSTSAGPPSCAQKSTSPTSATSTLSYSTNKGKDKLVESVKSSSPVSANMGSDGSEGSIHGGGTNDNRFIHNWSGRGPEDIEGLYGVQSMSPADDSCFAGVHMDVLAHAGGVAGPSNASFHHGVCDHGPLQSTVYEDVESGIPVNRNGLSTARKCVVRTLLTGIVVAVGLTLLVIFLGPKEYRETIVGGIVAVIILFIAALMVVGKSEHPLGHFALLAKLAVAAAQFVCDHLV</sequence>
<keyword evidence="2" id="KW-0812">Transmembrane</keyword>
<evidence type="ECO:0000256" key="2">
    <source>
        <dbReference type="SAM" id="Phobius"/>
    </source>
</evidence>
<comment type="caution">
    <text evidence="3">The sequence shown here is derived from an EMBL/GenBank/DDBJ whole genome shotgun (WGS) entry which is preliminary data.</text>
</comment>
<evidence type="ECO:0000256" key="1">
    <source>
        <dbReference type="SAM" id="MobiDB-lite"/>
    </source>
</evidence>
<feature type="region of interest" description="Disordered" evidence="1">
    <location>
        <begin position="43"/>
        <end position="111"/>
    </location>
</feature>
<feature type="transmembrane region" description="Helical" evidence="2">
    <location>
        <begin position="230"/>
        <end position="250"/>
    </location>
</feature>
<dbReference type="AlphaFoldDB" id="A0A4U0WWR5"/>
<feature type="compositionally biased region" description="Low complexity" evidence="1">
    <location>
        <begin position="60"/>
        <end position="74"/>
    </location>
</feature>
<dbReference type="Proteomes" id="UP000308768">
    <property type="component" value="Unassembled WGS sequence"/>
</dbReference>
<feature type="region of interest" description="Disordered" evidence="1">
    <location>
        <begin position="1"/>
        <end position="21"/>
    </location>
</feature>
<feature type="compositionally biased region" description="Polar residues" evidence="1">
    <location>
        <begin position="43"/>
        <end position="52"/>
    </location>
</feature>
<keyword evidence="4" id="KW-1185">Reference proteome</keyword>
<feature type="compositionally biased region" description="Polar residues" evidence="1">
    <location>
        <begin position="85"/>
        <end position="97"/>
    </location>
</feature>
<evidence type="ECO:0000313" key="4">
    <source>
        <dbReference type="Proteomes" id="UP000308768"/>
    </source>
</evidence>
<accession>A0A4U0WWR5</accession>
<dbReference type="EMBL" id="NAJN01000840">
    <property type="protein sequence ID" value="TKA68184.1"/>
    <property type="molecule type" value="Genomic_DNA"/>
</dbReference>
<evidence type="ECO:0000313" key="3">
    <source>
        <dbReference type="EMBL" id="TKA68184.1"/>
    </source>
</evidence>
<keyword evidence="2" id="KW-1133">Transmembrane helix</keyword>
<keyword evidence="2" id="KW-0472">Membrane</keyword>
<protein>
    <submittedName>
        <fullName evidence="3">Uncharacterized protein</fullName>
    </submittedName>
</protein>
<organism evidence="3 4">
    <name type="scientific">Cryomyces minteri</name>
    <dbReference type="NCBI Taxonomy" id="331657"/>
    <lineage>
        <taxon>Eukaryota</taxon>
        <taxon>Fungi</taxon>
        <taxon>Dikarya</taxon>
        <taxon>Ascomycota</taxon>
        <taxon>Pezizomycotina</taxon>
        <taxon>Dothideomycetes</taxon>
        <taxon>Dothideomycetes incertae sedis</taxon>
        <taxon>Cryomyces</taxon>
    </lineage>
</organism>
<gene>
    <name evidence="3" type="ORF">B0A49_07133</name>
</gene>